<protein>
    <submittedName>
        <fullName evidence="1">Uncharacterized protein</fullName>
    </submittedName>
</protein>
<dbReference type="Proteomes" id="UP000781958">
    <property type="component" value="Unassembled WGS sequence"/>
</dbReference>
<proteinExistence type="predicted"/>
<evidence type="ECO:0000313" key="1">
    <source>
        <dbReference type="EMBL" id="MBP2291523.1"/>
    </source>
</evidence>
<keyword evidence="2" id="KW-1185">Reference proteome</keyword>
<gene>
    <name evidence="1" type="ORF">J2851_001272</name>
</gene>
<sequence length="192" mass="21012">MHHPEALEPIVAFVRGLGMGVEYGEGARDGFLPGINIHAGVIHIDPDTLLAPGDILHEAGHIIVVPRRYWPRLGRDLQADIEGLVAEQSGEGQTPDPLLVRAVQQGEQMATAWSYAVVHHLGLPQECLFFPGSYRVGPYEGVHPFQAWIEQGSHFGPLCLAQADMTGYSGLFAYMGNNGLPPFPHMTRWTVD</sequence>
<dbReference type="EMBL" id="JAGINP010000003">
    <property type="protein sequence ID" value="MBP2291523.1"/>
    <property type="molecule type" value="Genomic_DNA"/>
</dbReference>
<organism evidence="1 2">
    <name type="scientific">Azospirillum rugosum</name>
    <dbReference type="NCBI Taxonomy" id="416170"/>
    <lineage>
        <taxon>Bacteria</taxon>
        <taxon>Pseudomonadati</taxon>
        <taxon>Pseudomonadota</taxon>
        <taxon>Alphaproteobacteria</taxon>
        <taxon>Rhodospirillales</taxon>
        <taxon>Azospirillaceae</taxon>
        <taxon>Azospirillum</taxon>
    </lineage>
</organism>
<dbReference type="RefSeq" id="WP_209765016.1">
    <property type="nucleotide sequence ID" value="NZ_JAGINP010000003.1"/>
</dbReference>
<evidence type="ECO:0000313" key="2">
    <source>
        <dbReference type="Proteomes" id="UP000781958"/>
    </source>
</evidence>
<accession>A0ABS4SG28</accession>
<name>A0ABS4SG28_9PROT</name>
<reference evidence="1 2" key="1">
    <citation type="submission" date="2021-03" db="EMBL/GenBank/DDBJ databases">
        <title>Genomic Encyclopedia of Type Strains, Phase III (KMG-III): the genomes of soil and plant-associated and newly described type strains.</title>
        <authorList>
            <person name="Whitman W."/>
        </authorList>
    </citation>
    <scope>NUCLEOTIDE SEQUENCE [LARGE SCALE GENOMIC DNA]</scope>
    <source>
        <strain evidence="1 2">IMMIB AFH-6</strain>
    </source>
</reference>
<comment type="caution">
    <text evidence="1">The sequence shown here is derived from an EMBL/GenBank/DDBJ whole genome shotgun (WGS) entry which is preliminary data.</text>
</comment>